<gene>
    <name evidence="2" type="ORF">JQ619_02870</name>
</gene>
<feature type="domain" description="RNA polymerase sigma factor 70 region 1.1" evidence="1">
    <location>
        <begin position="11"/>
        <end position="56"/>
    </location>
</feature>
<name>A0ABS5G1X5_9BRAD</name>
<protein>
    <submittedName>
        <fullName evidence="2">RNA polymerase subunit sigma-70</fullName>
    </submittedName>
</protein>
<accession>A0ABS5G1X5</accession>
<dbReference type="InterPro" id="IPR042189">
    <property type="entry name" value="RNA_pol_sigma_70_r1_1_sf"/>
</dbReference>
<dbReference type="EMBL" id="JAFCLK010000002">
    <property type="protein sequence ID" value="MBR1134701.1"/>
    <property type="molecule type" value="Genomic_DNA"/>
</dbReference>
<dbReference type="Pfam" id="PF03979">
    <property type="entry name" value="Sigma70_r1_1"/>
    <property type="match status" value="1"/>
</dbReference>
<evidence type="ECO:0000259" key="1">
    <source>
        <dbReference type="Pfam" id="PF03979"/>
    </source>
</evidence>
<evidence type="ECO:0000313" key="2">
    <source>
        <dbReference type="EMBL" id="MBR1134701.1"/>
    </source>
</evidence>
<dbReference type="RefSeq" id="WP_085972632.1">
    <property type="nucleotide sequence ID" value="NZ_JABFDP010000005.1"/>
</dbReference>
<dbReference type="Gene3D" id="1.10.220.120">
    <property type="entry name" value="Sigma-70 factor, region 1.1"/>
    <property type="match status" value="1"/>
</dbReference>
<keyword evidence="3" id="KW-1185">Reference proteome</keyword>
<proteinExistence type="predicted"/>
<dbReference type="Proteomes" id="UP001314635">
    <property type="component" value="Unassembled WGS sequence"/>
</dbReference>
<organism evidence="2 3">
    <name type="scientific">Bradyrhizobium denitrificans</name>
    <dbReference type="NCBI Taxonomy" id="2734912"/>
    <lineage>
        <taxon>Bacteria</taxon>
        <taxon>Pseudomonadati</taxon>
        <taxon>Pseudomonadota</taxon>
        <taxon>Alphaproteobacteria</taxon>
        <taxon>Hyphomicrobiales</taxon>
        <taxon>Nitrobacteraceae</taxon>
        <taxon>Bradyrhizobium</taxon>
    </lineage>
</organism>
<comment type="caution">
    <text evidence="2">The sequence shown here is derived from an EMBL/GenBank/DDBJ whole genome shotgun (WGS) entry which is preliminary data.</text>
</comment>
<evidence type="ECO:0000313" key="3">
    <source>
        <dbReference type="Proteomes" id="UP001314635"/>
    </source>
</evidence>
<dbReference type="InterPro" id="IPR007127">
    <property type="entry name" value="RNA_pol_sigma_70_r1_1"/>
</dbReference>
<reference evidence="3" key="1">
    <citation type="journal article" date="2021" name="ISME J.">
        <title>Evolutionary origin and ecological implication of a unique nif island in free-living Bradyrhizobium lineages.</title>
        <authorList>
            <person name="Tao J."/>
        </authorList>
    </citation>
    <scope>NUCLEOTIDE SEQUENCE [LARGE SCALE GENOMIC DNA]</scope>
    <source>
        <strain evidence="3">SZCCT0094</strain>
    </source>
</reference>
<sequence>MLVSEIIRRAIAMSEPDGEISFDELNALCGSDMPPEDIEDIFCALRDAGIQLVEQRG</sequence>